<name>A0AA86GQN8_9SPHN</name>
<dbReference type="KEGG" id="sgi:SGRAN_3533"/>
<organism evidence="3 4">
    <name type="scientific">Sphingopyxis granuli</name>
    <dbReference type="NCBI Taxonomy" id="267128"/>
    <lineage>
        <taxon>Bacteria</taxon>
        <taxon>Pseudomonadati</taxon>
        <taxon>Pseudomonadota</taxon>
        <taxon>Alphaproteobacteria</taxon>
        <taxon>Sphingomonadales</taxon>
        <taxon>Sphingomonadaceae</taxon>
        <taxon>Sphingopyxis</taxon>
    </lineage>
</organism>
<dbReference type="RefSeq" id="WP_067185860.1">
    <property type="nucleotide sequence ID" value="NZ_CP012199.1"/>
</dbReference>
<feature type="compositionally biased region" description="Basic and acidic residues" evidence="1">
    <location>
        <begin position="64"/>
        <end position="78"/>
    </location>
</feature>
<keyword evidence="2" id="KW-0732">Signal</keyword>
<feature type="region of interest" description="Disordered" evidence="1">
    <location>
        <begin position="31"/>
        <end position="87"/>
    </location>
</feature>
<feature type="signal peptide" evidence="2">
    <location>
        <begin position="1"/>
        <end position="22"/>
    </location>
</feature>
<accession>A0AA86GQN8</accession>
<reference evidence="3 4" key="1">
    <citation type="journal article" date="2016" name="BMC Genomics">
        <title>Genomic analysis of the nitrate-respiring Sphingopyxis granuli (formerly Sphingomonas macrogoltabida) strain TFA.</title>
        <authorList>
            <person name="Garcia-Romero I."/>
            <person name="Perez-Pulido A.J."/>
            <person name="Gonzalez-Flores Y.E."/>
            <person name="Reyes-Ramirez F."/>
            <person name="Santero E."/>
            <person name="Floriano B."/>
        </authorList>
    </citation>
    <scope>NUCLEOTIDE SEQUENCE [LARGE SCALE GENOMIC DNA]</scope>
    <source>
        <strain evidence="3 4">TFA</strain>
    </source>
</reference>
<feature type="compositionally biased region" description="Polar residues" evidence="1">
    <location>
        <begin position="48"/>
        <end position="58"/>
    </location>
</feature>
<proteinExistence type="predicted"/>
<dbReference type="EMBL" id="CP012199">
    <property type="protein sequence ID" value="AMG75875.1"/>
    <property type="molecule type" value="Genomic_DNA"/>
</dbReference>
<evidence type="ECO:0000256" key="1">
    <source>
        <dbReference type="SAM" id="MobiDB-lite"/>
    </source>
</evidence>
<dbReference type="Proteomes" id="UP000058599">
    <property type="component" value="Chromosome"/>
</dbReference>
<feature type="chain" id="PRO_5041711143" evidence="2">
    <location>
        <begin position="23"/>
        <end position="87"/>
    </location>
</feature>
<sequence length="87" mass="8926">MTAQRSIIAAALAGVALVAALGACGKKEDLKPVAGQPPAALPVGATRAPTTQELTTPDAQAKPARSDELLKRSEQREPDDFDLPPPG</sequence>
<evidence type="ECO:0000313" key="3">
    <source>
        <dbReference type="EMBL" id="AMG75875.1"/>
    </source>
</evidence>
<keyword evidence="4" id="KW-1185">Reference proteome</keyword>
<dbReference type="GO" id="GO:0016829">
    <property type="term" value="F:lyase activity"/>
    <property type="evidence" value="ECO:0007669"/>
    <property type="project" value="UniProtKB-KW"/>
</dbReference>
<evidence type="ECO:0000313" key="4">
    <source>
        <dbReference type="Proteomes" id="UP000058599"/>
    </source>
</evidence>
<keyword evidence="3" id="KW-0456">Lyase</keyword>
<dbReference type="AlphaFoldDB" id="A0AA86GQN8"/>
<dbReference type="PROSITE" id="PS51257">
    <property type="entry name" value="PROKAR_LIPOPROTEIN"/>
    <property type="match status" value="1"/>
</dbReference>
<gene>
    <name evidence="3" type="ORF">SGRAN_3533</name>
</gene>
<evidence type="ECO:0000256" key="2">
    <source>
        <dbReference type="SAM" id="SignalP"/>
    </source>
</evidence>
<protein>
    <submittedName>
        <fullName evidence="3">Argininosuccinate lyase</fullName>
    </submittedName>
</protein>